<reference evidence="3" key="3">
    <citation type="submission" date="2015-06" db="UniProtKB">
        <authorList>
            <consortium name="EnsemblMetazoa"/>
        </authorList>
    </citation>
    <scope>IDENTIFICATION</scope>
</reference>
<dbReference type="Proteomes" id="UP000015101">
    <property type="component" value="Unassembled WGS sequence"/>
</dbReference>
<evidence type="ECO:0000313" key="4">
    <source>
        <dbReference type="Proteomes" id="UP000015101"/>
    </source>
</evidence>
<dbReference type="HOGENOM" id="CLU_1355980_0_0_1"/>
<evidence type="ECO:0000313" key="2">
    <source>
        <dbReference type="EMBL" id="ESN95981.1"/>
    </source>
</evidence>
<dbReference type="OrthoDB" id="6247498at2759"/>
<dbReference type="AlphaFoldDB" id="T1FDV5"/>
<reference evidence="2 4" key="2">
    <citation type="journal article" date="2013" name="Nature">
        <title>Insights into bilaterian evolution from three spiralian genomes.</title>
        <authorList>
            <person name="Simakov O."/>
            <person name="Marletaz F."/>
            <person name="Cho S.J."/>
            <person name="Edsinger-Gonzales E."/>
            <person name="Havlak P."/>
            <person name="Hellsten U."/>
            <person name="Kuo D.H."/>
            <person name="Larsson T."/>
            <person name="Lv J."/>
            <person name="Arendt D."/>
            <person name="Savage R."/>
            <person name="Osoegawa K."/>
            <person name="de Jong P."/>
            <person name="Grimwood J."/>
            <person name="Chapman J.A."/>
            <person name="Shapiro H."/>
            <person name="Aerts A."/>
            <person name="Otillar R.P."/>
            <person name="Terry A.Y."/>
            <person name="Boore J.L."/>
            <person name="Grigoriev I.V."/>
            <person name="Lindberg D.R."/>
            <person name="Seaver E.C."/>
            <person name="Weisblat D.A."/>
            <person name="Putnam N.H."/>
            <person name="Rokhsar D.S."/>
        </authorList>
    </citation>
    <scope>NUCLEOTIDE SEQUENCE</scope>
</reference>
<dbReference type="EMBL" id="KB097496">
    <property type="protein sequence ID" value="ESN95981.1"/>
    <property type="molecule type" value="Genomic_DNA"/>
</dbReference>
<name>T1FDV5_HELRO</name>
<gene>
    <name evidence="3" type="primary">20207004</name>
    <name evidence="2" type="ORF">HELRODRAFT_178901</name>
</gene>
<sequence length="202" mass="23402">MKKMRLNEHGNTFSLIALTENIVAEDLQNSRHLETTIYVTNVHQSADFVWSRDSGLKIHVGVNKVDLWPTFYGNFPPNDDNDFVIGNPVHNENVKMFNKTVAEFCMYPLAEHYQLFMEILTDKATRSEEFWCPIRSKNNNNKNNKNNNDNNNNKFYANRHNGIVANINIDDISSCRSNHNDHNNHNNNISKNTSYGMLMRPV</sequence>
<dbReference type="GeneID" id="20207004"/>
<dbReference type="KEGG" id="hro:HELRODRAFT_178901"/>
<protein>
    <submittedName>
        <fullName evidence="2 3">Uncharacterized protein</fullName>
    </submittedName>
</protein>
<keyword evidence="4" id="KW-1185">Reference proteome</keyword>
<feature type="compositionally biased region" description="Low complexity" evidence="1">
    <location>
        <begin position="137"/>
        <end position="154"/>
    </location>
</feature>
<evidence type="ECO:0000256" key="1">
    <source>
        <dbReference type="SAM" id="MobiDB-lite"/>
    </source>
</evidence>
<organism evidence="3 4">
    <name type="scientific">Helobdella robusta</name>
    <name type="common">Californian leech</name>
    <dbReference type="NCBI Taxonomy" id="6412"/>
    <lineage>
        <taxon>Eukaryota</taxon>
        <taxon>Metazoa</taxon>
        <taxon>Spiralia</taxon>
        <taxon>Lophotrochozoa</taxon>
        <taxon>Annelida</taxon>
        <taxon>Clitellata</taxon>
        <taxon>Hirudinea</taxon>
        <taxon>Rhynchobdellida</taxon>
        <taxon>Glossiphoniidae</taxon>
        <taxon>Helobdella</taxon>
    </lineage>
</organism>
<dbReference type="CTD" id="20207004"/>
<evidence type="ECO:0000313" key="3">
    <source>
        <dbReference type="EnsemblMetazoa" id="HelroP178901"/>
    </source>
</evidence>
<dbReference type="EMBL" id="AMQM01006614">
    <property type="status" value="NOT_ANNOTATED_CDS"/>
    <property type="molecule type" value="Genomic_DNA"/>
</dbReference>
<dbReference type="RefSeq" id="XP_009026011.1">
    <property type="nucleotide sequence ID" value="XM_009027763.1"/>
</dbReference>
<feature type="region of interest" description="Disordered" evidence="1">
    <location>
        <begin position="136"/>
        <end position="155"/>
    </location>
</feature>
<dbReference type="InParanoid" id="T1FDV5"/>
<reference evidence="4" key="1">
    <citation type="submission" date="2012-12" db="EMBL/GenBank/DDBJ databases">
        <authorList>
            <person name="Hellsten U."/>
            <person name="Grimwood J."/>
            <person name="Chapman J.A."/>
            <person name="Shapiro H."/>
            <person name="Aerts A."/>
            <person name="Otillar R.P."/>
            <person name="Terry A.Y."/>
            <person name="Boore J.L."/>
            <person name="Simakov O."/>
            <person name="Marletaz F."/>
            <person name="Cho S.-J."/>
            <person name="Edsinger-Gonzales E."/>
            <person name="Havlak P."/>
            <person name="Kuo D.-H."/>
            <person name="Larsson T."/>
            <person name="Lv J."/>
            <person name="Arendt D."/>
            <person name="Savage R."/>
            <person name="Osoegawa K."/>
            <person name="de Jong P."/>
            <person name="Lindberg D.R."/>
            <person name="Seaver E.C."/>
            <person name="Weisblat D.A."/>
            <person name="Putnam N.H."/>
            <person name="Grigoriev I.V."/>
            <person name="Rokhsar D.S."/>
        </authorList>
    </citation>
    <scope>NUCLEOTIDE SEQUENCE</scope>
</reference>
<dbReference type="EnsemblMetazoa" id="HelroT178901">
    <property type="protein sequence ID" value="HelroP178901"/>
    <property type="gene ID" value="HelroG178901"/>
</dbReference>
<proteinExistence type="predicted"/>
<accession>T1FDV5</accession>